<keyword evidence="3" id="KW-1185">Reference proteome</keyword>
<gene>
    <name evidence="2" type="ORF">MDMS009_2893</name>
</gene>
<evidence type="ECO:0000259" key="1">
    <source>
        <dbReference type="PROSITE" id="PS51186"/>
    </source>
</evidence>
<dbReference type="Proteomes" id="UP000004679">
    <property type="component" value="Unassembled WGS sequence"/>
</dbReference>
<dbReference type="InterPro" id="IPR016181">
    <property type="entry name" value="Acyl_CoA_acyltransferase"/>
</dbReference>
<dbReference type="AlphaFoldDB" id="C0N9J2"/>
<feature type="domain" description="N-acetyltransferase" evidence="1">
    <location>
        <begin position="1"/>
        <end position="140"/>
    </location>
</feature>
<dbReference type="HOGENOM" id="CLU_013985_21_3_6"/>
<dbReference type="RefSeq" id="WP_008292263.1">
    <property type="nucleotide sequence ID" value="NZ_GG657906.1"/>
</dbReference>
<dbReference type="Gene3D" id="3.40.630.30">
    <property type="match status" value="1"/>
</dbReference>
<dbReference type="SUPFAM" id="SSF55729">
    <property type="entry name" value="Acyl-CoA N-acyltransferases (Nat)"/>
    <property type="match status" value="1"/>
</dbReference>
<protein>
    <submittedName>
        <fullName evidence="2">Acetyltransferase, GNAT family</fullName>
    </submittedName>
</protein>
<dbReference type="CDD" id="cd04301">
    <property type="entry name" value="NAT_SF"/>
    <property type="match status" value="1"/>
</dbReference>
<dbReference type="InterPro" id="IPR000182">
    <property type="entry name" value="GNAT_dom"/>
</dbReference>
<evidence type="ECO:0000313" key="2">
    <source>
        <dbReference type="EMBL" id="EEF78720.1"/>
    </source>
</evidence>
<organism evidence="2 3">
    <name type="scientific">Methylophaga thiooxydans DMS010</name>
    <dbReference type="NCBI Taxonomy" id="637616"/>
    <lineage>
        <taxon>Bacteria</taxon>
        <taxon>Pseudomonadati</taxon>
        <taxon>Pseudomonadota</taxon>
        <taxon>Gammaproteobacteria</taxon>
        <taxon>Thiotrichales</taxon>
        <taxon>Piscirickettsiaceae</taxon>
        <taxon>Methylophaga</taxon>
    </lineage>
</organism>
<sequence length="147" mass="16733">MEIRTFDSDLLVPLRQLYLETRLATFVWLDCSGFTLTDFDRDTEGERIWVAMESGRVVGFLSVWEPANFIHHLYVCTDSLRTGIGTKLLDACKSTHTELSLKCLAQNQQAISFYKSSGFVIHSSEGSGLESYHLMQYSRDIKHSLCV</sequence>
<dbReference type="GO" id="GO:0016747">
    <property type="term" value="F:acyltransferase activity, transferring groups other than amino-acyl groups"/>
    <property type="evidence" value="ECO:0007669"/>
    <property type="project" value="InterPro"/>
</dbReference>
<dbReference type="Pfam" id="PF00583">
    <property type="entry name" value="Acetyltransf_1"/>
    <property type="match status" value="1"/>
</dbReference>
<proteinExistence type="predicted"/>
<name>C0N9J2_9GAMM</name>
<dbReference type="OrthoDB" id="9789605at2"/>
<dbReference type="EMBL" id="GG657906">
    <property type="protein sequence ID" value="EEF78720.1"/>
    <property type="molecule type" value="Genomic_DNA"/>
</dbReference>
<evidence type="ECO:0000313" key="3">
    <source>
        <dbReference type="Proteomes" id="UP000004679"/>
    </source>
</evidence>
<dbReference type="PROSITE" id="PS51186">
    <property type="entry name" value="GNAT"/>
    <property type="match status" value="1"/>
</dbReference>
<accession>C0N9J2</accession>
<keyword evidence="2" id="KW-0808">Transferase</keyword>
<reference evidence="2 3" key="1">
    <citation type="journal article" date="2011" name="J. Bacteriol.">
        <title>Draft genome sequence of the chemolithoheterotrophic, halophilic methylotroph Methylophaga thiooxydans DMS010.</title>
        <authorList>
            <person name="Boden R."/>
            <person name="Ferriera S."/>
            <person name="Johnson J."/>
            <person name="Kelly D.P."/>
            <person name="Murrell J.C."/>
            <person name="Schafer H."/>
        </authorList>
    </citation>
    <scope>NUCLEOTIDE SEQUENCE [LARGE SCALE GENOMIC DNA]</scope>
    <source>
        <strain evidence="2 3">DMS010</strain>
    </source>
</reference>